<dbReference type="InterPro" id="IPR009679">
    <property type="entry name" value="Phage_186_CII-like"/>
</dbReference>
<keyword evidence="2" id="KW-1185">Reference proteome</keyword>
<dbReference type="Proteomes" id="UP000366945">
    <property type="component" value="Unassembled WGS sequence"/>
</dbReference>
<dbReference type="Pfam" id="PF06892">
    <property type="entry name" value="Phage_CP76"/>
    <property type="match status" value="1"/>
</dbReference>
<dbReference type="RefSeq" id="WP_150680772.1">
    <property type="nucleotide sequence ID" value="NZ_CABPSK010000003.1"/>
</dbReference>
<protein>
    <submittedName>
        <fullName evidence="1">Uncharacterized protein</fullName>
    </submittedName>
</protein>
<dbReference type="AlphaFoldDB" id="A0A5E4WUL1"/>
<sequence>MTYKYRETEPLDVLYNAVRATPGGVADAANFLSARRGRQISPESLRLRLRNEGENRISFEMFGLLVEFLDERGRVDARDAISAFAAQYGMRAVPMAQMSGDQCVSGLARDALTLGQHTGSVAAEVIAAIDDGRISLDELDAITRVVRETQGTLDGLLARARILAQQHNS</sequence>
<name>A0A5E4WUL1_9BURK</name>
<reference evidence="1 2" key="1">
    <citation type="submission" date="2019-08" db="EMBL/GenBank/DDBJ databases">
        <authorList>
            <person name="Peeters C."/>
        </authorList>
    </citation>
    <scope>NUCLEOTIDE SEQUENCE [LARGE SCALE GENOMIC DNA]</scope>
    <source>
        <strain evidence="1 2">LMG 31114</strain>
    </source>
</reference>
<evidence type="ECO:0000313" key="2">
    <source>
        <dbReference type="Proteomes" id="UP000366945"/>
    </source>
</evidence>
<proteinExistence type="predicted"/>
<dbReference type="EMBL" id="CABPSK010000003">
    <property type="protein sequence ID" value="VVE28487.1"/>
    <property type="molecule type" value="Genomic_DNA"/>
</dbReference>
<organism evidence="1 2">
    <name type="scientific">Pandoraea pneumonica</name>
    <dbReference type="NCBI Taxonomy" id="2508299"/>
    <lineage>
        <taxon>Bacteria</taxon>
        <taxon>Pseudomonadati</taxon>
        <taxon>Pseudomonadota</taxon>
        <taxon>Betaproteobacteria</taxon>
        <taxon>Burkholderiales</taxon>
        <taxon>Burkholderiaceae</taxon>
        <taxon>Pandoraea</taxon>
    </lineage>
</organism>
<accession>A0A5E4WUL1</accession>
<dbReference type="GeneID" id="300405536"/>
<dbReference type="OrthoDB" id="6039230at2"/>
<gene>
    <name evidence="1" type="ORF">PPN31114_03527</name>
</gene>
<evidence type="ECO:0000313" key="1">
    <source>
        <dbReference type="EMBL" id="VVE28487.1"/>
    </source>
</evidence>
<dbReference type="GO" id="GO:0003677">
    <property type="term" value="F:DNA binding"/>
    <property type="evidence" value="ECO:0007669"/>
    <property type="project" value="InterPro"/>
</dbReference>